<dbReference type="AlphaFoldDB" id="A0A931N4R5"/>
<name>A0A931N4R5_9NOCA</name>
<dbReference type="InterPro" id="IPR001753">
    <property type="entry name" value="Enoyl-CoA_hydra/iso"/>
</dbReference>
<dbReference type="CDD" id="cd06558">
    <property type="entry name" value="crotonase-like"/>
    <property type="match status" value="1"/>
</dbReference>
<proteinExistence type="inferred from homology"/>
<dbReference type="InterPro" id="IPR029045">
    <property type="entry name" value="ClpP/crotonase-like_dom_sf"/>
</dbReference>
<accession>A0A931N4R5</accession>
<evidence type="ECO:0000313" key="2">
    <source>
        <dbReference type="EMBL" id="MBH0777893.1"/>
    </source>
</evidence>
<sequence length="262" mass="27651">MSRTVTVTKHSGVTVVTIDRSDRKNAVDLPTATALIEAFERFDRDDSSRVAILTGAGAAFCAGADLMAIAEGERKPLEEEGTFAPMGPVRLSLSKPVIAAIEGPAVAGGLELAAWCDLRVAGRSAYFGMFNRRFGVPSCDLASVRLPRLIGYGRAMDLMLTGRTVTAPEALAIGLLTRVVDDGAALATASEIAAELASVPQTAMRNDRRALVDAVDLDEKAAIANEIRLARATLESGELEYGAMEFARGAGRNGRRVSGSLR</sequence>
<keyword evidence="3" id="KW-1185">Reference proteome</keyword>
<organism evidence="2 3">
    <name type="scientific">Nocardia bovistercoris</name>
    <dbReference type="NCBI Taxonomy" id="2785916"/>
    <lineage>
        <taxon>Bacteria</taxon>
        <taxon>Bacillati</taxon>
        <taxon>Actinomycetota</taxon>
        <taxon>Actinomycetes</taxon>
        <taxon>Mycobacteriales</taxon>
        <taxon>Nocardiaceae</taxon>
        <taxon>Nocardia</taxon>
    </lineage>
</organism>
<evidence type="ECO:0000256" key="1">
    <source>
        <dbReference type="ARBA" id="ARBA00005254"/>
    </source>
</evidence>
<comment type="caution">
    <text evidence="2">The sequence shown here is derived from an EMBL/GenBank/DDBJ whole genome shotgun (WGS) entry which is preliminary data.</text>
</comment>
<dbReference type="Pfam" id="PF00378">
    <property type="entry name" value="ECH_1"/>
    <property type="match status" value="1"/>
</dbReference>
<evidence type="ECO:0000313" key="3">
    <source>
        <dbReference type="Proteomes" id="UP000655751"/>
    </source>
</evidence>
<dbReference type="NCBIfam" id="NF006108">
    <property type="entry name" value="PRK08259.1"/>
    <property type="match status" value="1"/>
</dbReference>
<dbReference type="RefSeq" id="WP_196150212.1">
    <property type="nucleotide sequence ID" value="NZ_JADMLG010000006.1"/>
</dbReference>
<gene>
    <name evidence="2" type="ORF">IT779_16580</name>
</gene>
<dbReference type="Gene3D" id="3.90.226.10">
    <property type="entry name" value="2-enoyl-CoA Hydratase, Chain A, domain 1"/>
    <property type="match status" value="1"/>
</dbReference>
<dbReference type="Proteomes" id="UP000655751">
    <property type="component" value="Unassembled WGS sequence"/>
</dbReference>
<dbReference type="PANTHER" id="PTHR43802:SF1">
    <property type="entry name" value="IP11341P-RELATED"/>
    <property type="match status" value="1"/>
</dbReference>
<dbReference type="Gene3D" id="1.10.287.2460">
    <property type="match status" value="1"/>
</dbReference>
<comment type="similarity">
    <text evidence="1">Belongs to the enoyl-CoA hydratase/isomerase family.</text>
</comment>
<protein>
    <submittedName>
        <fullName evidence="2">Crotonase/enoyl-CoA hydratase family protein</fullName>
    </submittedName>
</protein>
<dbReference type="GO" id="GO:0003824">
    <property type="term" value="F:catalytic activity"/>
    <property type="evidence" value="ECO:0007669"/>
    <property type="project" value="UniProtKB-ARBA"/>
</dbReference>
<dbReference type="PANTHER" id="PTHR43802">
    <property type="entry name" value="ENOYL-COA HYDRATASE"/>
    <property type="match status" value="1"/>
</dbReference>
<dbReference type="SUPFAM" id="SSF52096">
    <property type="entry name" value="ClpP/crotonase"/>
    <property type="match status" value="1"/>
</dbReference>
<reference evidence="2" key="1">
    <citation type="submission" date="2020-11" db="EMBL/GenBank/DDBJ databases">
        <title>Nocardia NEAU-351.nov., a novel actinomycete isolated from the cow dung.</title>
        <authorList>
            <person name="Zhang X."/>
        </authorList>
    </citation>
    <scope>NUCLEOTIDE SEQUENCE</scope>
    <source>
        <strain evidence="2">NEAU-351</strain>
    </source>
</reference>
<dbReference type="EMBL" id="JADMLG010000006">
    <property type="protein sequence ID" value="MBH0777893.1"/>
    <property type="molecule type" value="Genomic_DNA"/>
</dbReference>